<dbReference type="GeneTree" id="ENSGT00940000162434"/>
<keyword evidence="4" id="KW-0143">Chaperone</keyword>
<dbReference type="InterPro" id="IPR051434">
    <property type="entry name" value="DnaJ_C_subfamily_member5"/>
</dbReference>
<dbReference type="Bgee" id="ENSECAG00000010707">
    <property type="expression patterns" value="Expressed in testis and 12 other cell types or tissues"/>
</dbReference>
<dbReference type="InParanoid" id="F6Q2G4"/>
<dbReference type="Gene3D" id="1.10.287.110">
    <property type="entry name" value="DnaJ domain"/>
    <property type="match status" value="1"/>
</dbReference>
<feature type="region of interest" description="Disordered" evidence="6">
    <location>
        <begin position="118"/>
        <end position="138"/>
    </location>
</feature>
<dbReference type="VGNC" id="VGNC:51296">
    <property type="gene designation" value="DNAJC5G"/>
</dbReference>
<feature type="compositionally biased region" description="Pro residues" evidence="6">
    <location>
        <begin position="41"/>
        <end position="50"/>
    </location>
</feature>
<dbReference type="Proteomes" id="UP000002281">
    <property type="component" value="Chromosome 15"/>
</dbReference>
<keyword evidence="2" id="KW-0472">Membrane</keyword>
<dbReference type="PANTHER" id="PTHR44027:SF2">
    <property type="entry name" value="DNAJ HOMOLOG SUBFAMILY C MEMBER 5G"/>
    <property type="match status" value="1"/>
</dbReference>
<name>F6Q2G4_HORSE</name>
<dbReference type="PRINTS" id="PR00625">
    <property type="entry name" value="JDOMAIN"/>
</dbReference>
<dbReference type="GO" id="GO:0016020">
    <property type="term" value="C:membrane"/>
    <property type="evidence" value="ECO:0007669"/>
    <property type="project" value="UniProtKB-SubCell"/>
</dbReference>
<sequence>MGLRSLGGEVLPPPGPRSNADIWTPGENSGSTEAPPLGELAPPPPKPRLPAPSQAPQAWGPRHPPSPKEYRALHARAGASPRHSSPRGPRPPRRGRNREPHWRLKRVRAEVLSLRGWGSQRREERRHLSGGTSQCSWREPGIMSHVDEAARRLSKSGSTLYAVLELKKGASPEDVKKAYRRLALKYHPDKNPGNAQAAEIFKEINTAHAVLSDPKKRKIYDRHGSLGIYIYDHFGEEGVRYYFVMNSCWFKTLVLLCALLTCCCCCCCCCFCCGALKPPPEDAARRKPQQNVRSQPSRSGNKQSSRRQDTYSEDD</sequence>
<organism evidence="8 9">
    <name type="scientific">Equus caballus</name>
    <name type="common">Horse</name>
    <dbReference type="NCBI Taxonomy" id="9796"/>
    <lineage>
        <taxon>Eukaryota</taxon>
        <taxon>Metazoa</taxon>
        <taxon>Chordata</taxon>
        <taxon>Craniata</taxon>
        <taxon>Vertebrata</taxon>
        <taxon>Euteleostomi</taxon>
        <taxon>Mammalia</taxon>
        <taxon>Eutheria</taxon>
        <taxon>Laurasiatheria</taxon>
        <taxon>Perissodactyla</taxon>
        <taxon>Equidae</taxon>
        <taxon>Equus</taxon>
    </lineage>
</organism>
<keyword evidence="5" id="KW-0449">Lipoprotein</keyword>
<feature type="region of interest" description="Disordered" evidence="6">
    <location>
        <begin position="1"/>
        <end position="102"/>
    </location>
</feature>
<evidence type="ECO:0000256" key="4">
    <source>
        <dbReference type="ARBA" id="ARBA00023186"/>
    </source>
</evidence>
<dbReference type="Pfam" id="PF00226">
    <property type="entry name" value="DnaJ"/>
    <property type="match status" value="1"/>
</dbReference>
<protein>
    <recommendedName>
        <fullName evidence="7">J domain-containing protein</fullName>
    </recommendedName>
</protein>
<accession>F6Q2G4</accession>
<dbReference type="HOGENOM" id="CLU_017633_14_1_1"/>
<dbReference type="PANTHER" id="PTHR44027">
    <property type="entry name" value="DNAJ HOMOLOG SUBFAMILY C MEMBER 5 HOMOLOG"/>
    <property type="match status" value="1"/>
</dbReference>
<keyword evidence="3" id="KW-0564">Palmitate</keyword>
<evidence type="ECO:0000256" key="5">
    <source>
        <dbReference type="ARBA" id="ARBA00023288"/>
    </source>
</evidence>
<comment type="subcellular location">
    <subcellularLocation>
        <location evidence="1">Membrane</location>
        <topology evidence="1">Lipid-anchor</topology>
    </subcellularLocation>
</comment>
<evidence type="ECO:0000256" key="6">
    <source>
        <dbReference type="SAM" id="MobiDB-lite"/>
    </source>
</evidence>
<feature type="compositionally biased region" description="Low complexity" evidence="6">
    <location>
        <begin position="78"/>
        <end position="87"/>
    </location>
</feature>
<keyword evidence="9" id="KW-1185">Reference proteome</keyword>
<evidence type="ECO:0000256" key="3">
    <source>
        <dbReference type="ARBA" id="ARBA00023139"/>
    </source>
</evidence>
<evidence type="ECO:0000313" key="8">
    <source>
        <dbReference type="Ensembl" id="ENSECAP00000008606.4"/>
    </source>
</evidence>
<evidence type="ECO:0000256" key="1">
    <source>
        <dbReference type="ARBA" id="ARBA00004635"/>
    </source>
</evidence>
<dbReference type="CDD" id="cd06257">
    <property type="entry name" value="DnaJ"/>
    <property type="match status" value="1"/>
</dbReference>
<dbReference type="GO" id="GO:0005737">
    <property type="term" value="C:cytoplasm"/>
    <property type="evidence" value="ECO:0007669"/>
    <property type="project" value="UniProtKB-ARBA"/>
</dbReference>
<dbReference type="InterPro" id="IPR001623">
    <property type="entry name" value="DnaJ_domain"/>
</dbReference>
<dbReference type="STRING" id="9796.ENSECAP00000008606"/>
<dbReference type="FunCoup" id="F6Q2G4">
    <property type="interactions" value="135"/>
</dbReference>
<dbReference type="AlphaFoldDB" id="F6Q2G4"/>
<proteinExistence type="predicted"/>
<feature type="domain" description="J" evidence="7">
    <location>
        <begin position="159"/>
        <end position="224"/>
    </location>
</feature>
<dbReference type="Ensembl" id="ENSECAT00000011059.4">
    <property type="protein sequence ID" value="ENSECAP00000008606.4"/>
    <property type="gene ID" value="ENSECAG00000044509.1"/>
</dbReference>
<reference evidence="8" key="2">
    <citation type="submission" date="2025-08" db="UniProtKB">
        <authorList>
            <consortium name="Ensembl"/>
        </authorList>
    </citation>
    <scope>IDENTIFICATION</scope>
    <source>
        <strain evidence="8">Thoroughbred</strain>
    </source>
</reference>
<gene>
    <name evidence="8 10" type="primary">DNAJC5G</name>
</gene>
<reference evidence="8" key="3">
    <citation type="submission" date="2025-09" db="UniProtKB">
        <authorList>
            <consortium name="Ensembl"/>
        </authorList>
    </citation>
    <scope>IDENTIFICATION</scope>
    <source>
        <strain evidence="8">Thoroughbred</strain>
    </source>
</reference>
<dbReference type="SUPFAM" id="SSF46565">
    <property type="entry name" value="Chaperone J-domain"/>
    <property type="match status" value="1"/>
</dbReference>
<dbReference type="PROSITE" id="PS00636">
    <property type="entry name" value="DNAJ_1"/>
    <property type="match status" value="1"/>
</dbReference>
<reference evidence="8 9" key="1">
    <citation type="journal article" date="2009" name="Science">
        <title>Genome sequence, comparative analysis, and population genetics of the domestic horse.</title>
        <authorList>
            <consortium name="Broad Institute Genome Sequencing Platform"/>
            <consortium name="Broad Institute Whole Genome Assembly Team"/>
            <person name="Wade C.M."/>
            <person name="Giulotto E."/>
            <person name="Sigurdsson S."/>
            <person name="Zoli M."/>
            <person name="Gnerre S."/>
            <person name="Imsland F."/>
            <person name="Lear T.L."/>
            <person name="Adelson D.L."/>
            <person name="Bailey E."/>
            <person name="Bellone R.R."/>
            <person name="Bloecker H."/>
            <person name="Distl O."/>
            <person name="Edgar R.C."/>
            <person name="Garber M."/>
            <person name="Leeb T."/>
            <person name="Mauceli E."/>
            <person name="MacLeod J.N."/>
            <person name="Penedo M.C.T."/>
            <person name="Raison J.M."/>
            <person name="Sharpe T."/>
            <person name="Vogel J."/>
            <person name="Andersson L."/>
            <person name="Antczak D.F."/>
            <person name="Biagi T."/>
            <person name="Binns M.M."/>
            <person name="Chowdhary B.P."/>
            <person name="Coleman S.J."/>
            <person name="Della Valle G."/>
            <person name="Fryc S."/>
            <person name="Guerin G."/>
            <person name="Hasegawa T."/>
            <person name="Hill E.W."/>
            <person name="Jurka J."/>
            <person name="Kiialainen A."/>
            <person name="Lindgren G."/>
            <person name="Liu J."/>
            <person name="Magnani E."/>
            <person name="Mickelson J.R."/>
            <person name="Murray J."/>
            <person name="Nergadze S.G."/>
            <person name="Onofrio R."/>
            <person name="Pedroni S."/>
            <person name="Piras M.F."/>
            <person name="Raudsepp T."/>
            <person name="Rocchi M."/>
            <person name="Roeed K.H."/>
            <person name="Ryder O.A."/>
            <person name="Searle S."/>
            <person name="Skow L."/>
            <person name="Swinburne J.E."/>
            <person name="Syvaenen A.C."/>
            <person name="Tozaki T."/>
            <person name="Valberg S.J."/>
            <person name="Vaudin M."/>
            <person name="White J.R."/>
            <person name="Zody M.C."/>
            <person name="Lander E.S."/>
            <person name="Lindblad-Toh K."/>
        </authorList>
    </citation>
    <scope>NUCLEOTIDE SEQUENCE [LARGE SCALE GENOMIC DNA]</scope>
    <source>
        <strain evidence="8 9">Thoroughbred</strain>
    </source>
</reference>
<evidence type="ECO:0000259" key="7">
    <source>
        <dbReference type="PROSITE" id="PS50076"/>
    </source>
</evidence>
<evidence type="ECO:0000313" key="9">
    <source>
        <dbReference type="Proteomes" id="UP000002281"/>
    </source>
</evidence>
<feature type="region of interest" description="Disordered" evidence="6">
    <location>
        <begin position="281"/>
        <end position="315"/>
    </location>
</feature>
<feature type="compositionally biased region" description="Polar residues" evidence="6">
    <location>
        <begin position="289"/>
        <end position="303"/>
    </location>
</feature>
<feature type="compositionally biased region" description="Basic and acidic residues" evidence="6">
    <location>
        <begin position="306"/>
        <end position="315"/>
    </location>
</feature>
<evidence type="ECO:0000313" key="10">
    <source>
        <dbReference type="VGNC" id="VGNC:51296"/>
    </source>
</evidence>
<dbReference type="PaxDb" id="9796-ENSECAP00000008606"/>
<dbReference type="PROSITE" id="PS50076">
    <property type="entry name" value="DNAJ_2"/>
    <property type="match status" value="1"/>
</dbReference>
<dbReference type="SMART" id="SM00271">
    <property type="entry name" value="DnaJ"/>
    <property type="match status" value="1"/>
</dbReference>
<dbReference type="InterPro" id="IPR036869">
    <property type="entry name" value="J_dom_sf"/>
</dbReference>
<dbReference type="InterPro" id="IPR018253">
    <property type="entry name" value="DnaJ_domain_CS"/>
</dbReference>
<evidence type="ECO:0000256" key="2">
    <source>
        <dbReference type="ARBA" id="ARBA00023136"/>
    </source>
</evidence>